<dbReference type="GO" id="GO:0046336">
    <property type="term" value="P:ethanolamine catabolic process"/>
    <property type="evidence" value="ECO:0007669"/>
    <property type="project" value="UniProtKB-UniRule"/>
</dbReference>
<gene>
    <name evidence="1" type="primary">eutB</name>
    <name evidence="2" type="ORF">IB211_02356c</name>
</gene>
<comment type="function">
    <text evidence="1">Catalyzes the deamination of various vicinal amino-alcohols to oxo compounds. Allows this organism to utilize ethanolamine as the sole source of nitrogen and carbon in the presence of vitamin B12.</text>
</comment>
<dbReference type="GO" id="GO:0009350">
    <property type="term" value="C:ethanolamine ammonia-lyase complex"/>
    <property type="evidence" value="ECO:0007669"/>
    <property type="project" value="UniProtKB-UniRule"/>
</dbReference>
<dbReference type="NCBIfam" id="NF011649">
    <property type="entry name" value="PRK15067.1"/>
    <property type="match status" value="1"/>
</dbReference>
<dbReference type="InterPro" id="IPR010628">
    <property type="entry name" value="EutB"/>
</dbReference>
<organism evidence="2 3">
    <name type="scientific">Intestinimonas butyriciproducens</name>
    <dbReference type="NCBI Taxonomy" id="1297617"/>
    <lineage>
        <taxon>Bacteria</taxon>
        <taxon>Bacillati</taxon>
        <taxon>Bacillota</taxon>
        <taxon>Clostridia</taxon>
        <taxon>Eubacteriales</taxon>
        <taxon>Intestinimonas</taxon>
    </lineage>
</organism>
<evidence type="ECO:0000256" key="1">
    <source>
        <dbReference type="HAMAP-Rule" id="MF_00861"/>
    </source>
</evidence>
<dbReference type="Pfam" id="PF06751">
    <property type="entry name" value="EutB"/>
    <property type="match status" value="1"/>
</dbReference>
<dbReference type="EC" id="4.3.1.7" evidence="1"/>
<dbReference type="STRING" id="1297617.IB211_02356c"/>
<evidence type="ECO:0000313" key="2">
    <source>
        <dbReference type="EMBL" id="ALP94747.1"/>
    </source>
</evidence>
<name>A0A0S2W602_9FIRM</name>
<feature type="binding site" evidence="1">
    <location>
        <position position="401"/>
    </location>
    <ligand>
        <name>adenosylcob(III)alamin</name>
        <dbReference type="ChEBI" id="CHEBI:18408"/>
    </ligand>
</feature>
<dbReference type="HAMAP" id="MF_00861">
    <property type="entry name" value="EutB"/>
    <property type="match status" value="1"/>
</dbReference>
<dbReference type="InterPro" id="IPR013785">
    <property type="entry name" value="Aldolase_TIM"/>
</dbReference>
<dbReference type="Gene3D" id="1.10.220.70">
    <property type="entry name" value="lyase"/>
    <property type="match status" value="1"/>
</dbReference>
<accession>A0A0S2W602</accession>
<comment type="subunit">
    <text evidence="1">The basic unit is a heterodimer which dimerizes to form tetramers. The heterotetramers trimerize; 6 large subunits form a core ring with 6 small subunits projecting outwards.</text>
</comment>
<feature type="binding site" evidence="1">
    <location>
        <position position="193"/>
    </location>
    <ligand>
        <name>substrate</name>
    </ligand>
</feature>
<keyword evidence="1 2" id="KW-0456">Lyase</keyword>
<dbReference type="Proteomes" id="UP000064844">
    <property type="component" value="Chromosome"/>
</dbReference>
<comment type="caution">
    <text evidence="1">Lacks conserved residue(s) required for the propagation of feature annotation.</text>
</comment>
<dbReference type="GO" id="GO:0031419">
    <property type="term" value="F:cobalamin binding"/>
    <property type="evidence" value="ECO:0007669"/>
    <property type="project" value="UniProtKB-UniRule"/>
</dbReference>
<dbReference type="PATRIC" id="fig|1297617.4.peg.2428"/>
<keyword evidence="1" id="KW-0846">Cobalamin</keyword>
<keyword evidence="3" id="KW-1185">Reference proteome</keyword>
<keyword evidence="1" id="KW-0170">Cobalt</keyword>
<dbReference type="UniPathway" id="UPA00560"/>
<evidence type="ECO:0000313" key="3">
    <source>
        <dbReference type="Proteomes" id="UP000064844"/>
    </source>
</evidence>
<protein>
    <recommendedName>
        <fullName evidence="1">Ethanolamine ammonia-lyase large subunit</fullName>
        <shortName evidence="1">EAL large subunit</shortName>
        <ecNumber evidence="1">4.3.1.7</ecNumber>
    </recommendedName>
</protein>
<feature type="binding site" evidence="1">
    <location>
        <position position="194"/>
    </location>
    <ligand>
        <name>adenosylcob(III)alamin</name>
        <dbReference type="ChEBI" id="CHEBI:18408"/>
    </ligand>
</feature>
<dbReference type="PANTHER" id="PTHR39329">
    <property type="entry name" value="ETHANOLAMINE AMMONIA-LYASE HEAVY CHAIN"/>
    <property type="match status" value="1"/>
</dbReference>
<reference evidence="3" key="2">
    <citation type="submission" date="2015-04" db="EMBL/GenBank/DDBJ databases">
        <title>A butyrogenic pathway from the amino acid lysine in a human gut commensal.</title>
        <authorList>
            <person name="de Vos W.M."/>
            <person name="Bui N.T.P."/>
            <person name="Plugge C.M."/>
            <person name="Ritari J."/>
        </authorList>
    </citation>
    <scope>NUCLEOTIDE SEQUENCE [LARGE SCALE GENOMIC DNA]</scope>
    <source>
        <strain evidence="3">AF211</strain>
    </source>
</reference>
<proteinExistence type="inferred from homology"/>
<dbReference type="GO" id="GO:0006520">
    <property type="term" value="P:amino acid metabolic process"/>
    <property type="evidence" value="ECO:0007669"/>
    <property type="project" value="InterPro"/>
</dbReference>
<dbReference type="eggNOG" id="COG4303">
    <property type="taxonomic scope" value="Bacteria"/>
</dbReference>
<dbReference type="Gene3D" id="3.20.20.70">
    <property type="entry name" value="Aldolase class I"/>
    <property type="match status" value="1"/>
</dbReference>
<comment type="cofactor">
    <cofactor evidence="1">
        <name>adenosylcob(III)alamin</name>
        <dbReference type="ChEBI" id="CHEBI:18408"/>
    </cofactor>
    <text evidence="1">Binds between the large and small subunits.</text>
</comment>
<dbReference type="EMBL" id="CP011307">
    <property type="protein sequence ID" value="ALP94747.1"/>
    <property type="molecule type" value="Genomic_DNA"/>
</dbReference>
<dbReference type="GO" id="GO:0005829">
    <property type="term" value="C:cytosol"/>
    <property type="evidence" value="ECO:0007669"/>
    <property type="project" value="TreeGrafter"/>
</dbReference>
<comment type="subcellular location">
    <subcellularLocation>
        <location evidence="1">Bacterial microcompartment</location>
    </subcellularLocation>
</comment>
<reference evidence="2 3" key="1">
    <citation type="journal article" date="2015" name="Nat. Commun.">
        <title>Production of butyrate from lysine and the Amadori product fructoselysine by a human gut commensal.</title>
        <authorList>
            <person name="Bui T.P."/>
            <person name="Ritari J."/>
            <person name="Boeren S."/>
            <person name="de Waard P."/>
            <person name="Plugge C.M."/>
            <person name="de Vos W.M."/>
        </authorList>
    </citation>
    <scope>NUCLEOTIDE SEQUENCE [LARGE SCALE GENOMIC DNA]</scope>
    <source>
        <strain evidence="2 3">AF211</strain>
    </source>
</reference>
<dbReference type="GO" id="GO:0031471">
    <property type="term" value="C:ethanolamine degradation polyhedral organelle"/>
    <property type="evidence" value="ECO:0007669"/>
    <property type="project" value="UniProtKB-UniRule"/>
</dbReference>
<feature type="binding site" evidence="1">
    <location>
        <position position="246"/>
    </location>
    <ligand>
        <name>adenosylcob(III)alamin</name>
        <dbReference type="ChEBI" id="CHEBI:18408"/>
    </ligand>
</feature>
<sequence>MKLKTSLNGKTYEFKSIADVLAKANEPKSADRFQGIAAETASERVAAKIVLSEMTVEELTEHPTLPYETDEVTRVNLDGLNRPMYERFKSKTIGELREWVLDHRTTSEELGRAGRAFTGEVVAAVAKLMSTLDLVYGASKIHRPTKCVTEIGLPGTLSYRLQANSPTDDVQGILIGVMEGLTYGSGDACLGINPVTDDPETTRRIADGLWKLVVKNSIPTQITVLSHITTQMESVRQGAPLSMFFQSIAGTQEANDNFGVNRALLEEAYALAREKCTGLGPNLLYFETGQGSEASIGADGGVDEMTLEARTYGFGRYFNPFMVNNVSGFIGPETLYDGKEMIRANLEDHFMGKLIGLPMGMAPCYTNHTSITQDDQEMATALLAMAGANYYMGVPVGDDVMLSYQDTSFHDDATLRELTHRLPAPEFHRWMMKMDLMDENGILTARAGDGSIFLK</sequence>
<dbReference type="AlphaFoldDB" id="A0A0S2W602"/>
<dbReference type="PANTHER" id="PTHR39329:SF1">
    <property type="entry name" value="ETHANOLAMINE AMMONIA-LYASE LARGE SUBUNIT"/>
    <property type="match status" value="1"/>
</dbReference>
<comment type="catalytic activity">
    <reaction evidence="1">
        <text>ethanolamine = acetaldehyde + NH4(+)</text>
        <dbReference type="Rhea" id="RHEA:15313"/>
        <dbReference type="ChEBI" id="CHEBI:15343"/>
        <dbReference type="ChEBI" id="CHEBI:28938"/>
        <dbReference type="ChEBI" id="CHEBI:57603"/>
        <dbReference type="EC" id="4.3.1.7"/>
    </reaction>
</comment>
<dbReference type="RefSeq" id="WP_033118009.1">
    <property type="nucleotide sequence ID" value="NZ_CALICV010000023.1"/>
</dbReference>
<feature type="binding site" evidence="1">
    <location>
        <position position="287"/>
    </location>
    <ligand>
        <name>substrate</name>
    </ligand>
</feature>
<feature type="binding site" evidence="1">
    <location>
        <begin position="160"/>
        <end position="162"/>
    </location>
    <ligand>
        <name>substrate</name>
    </ligand>
</feature>
<dbReference type="Gene3D" id="2.30.170.30">
    <property type="entry name" value="ethanolamine ammonia-lyase heavy chain domain like"/>
    <property type="match status" value="1"/>
</dbReference>
<dbReference type="InterPro" id="IPR044941">
    <property type="entry name" value="EutB_N_sf"/>
</dbReference>
<comment type="pathway">
    <text evidence="1">Amine and polyamine degradation; ethanolamine degradation.</text>
</comment>
<feature type="binding site" evidence="1">
    <location>
        <position position="295"/>
    </location>
    <ligand>
        <name>adenosylcob(III)alamin</name>
        <dbReference type="ChEBI" id="CHEBI:18408"/>
    </ligand>
</feature>
<comment type="similarity">
    <text evidence="1">Belongs to the EutB family.</text>
</comment>
<dbReference type="GO" id="GO:0008851">
    <property type="term" value="F:ethanolamine ammonia-lyase activity"/>
    <property type="evidence" value="ECO:0007669"/>
    <property type="project" value="UniProtKB-UniRule"/>
</dbReference>
<keyword evidence="1" id="KW-1283">Bacterial microcompartment</keyword>
<dbReference type="KEGG" id="ibu:IB211_02356c"/>
<dbReference type="InterPro" id="IPR044939">
    <property type="entry name" value="EutB_dom_2_sf"/>
</dbReference>